<dbReference type="AlphaFoldDB" id="A0A4R6Z4J5"/>
<dbReference type="OrthoDB" id="654524at2"/>
<evidence type="ECO:0000313" key="2">
    <source>
        <dbReference type="EMBL" id="TDR46593.1"/>
    </source>
</evidence>
<dbReference type="EMBL" id="SNZH01000003">
    <property type="protein sequence ID" value="TDR46593.1"/>
    <property type="molecule type" value="Genomic_DNA"/>
</dbReference>
<accession>A0A4R6Z4J5</accession>
<reference evidence="2 3" key="1">
    <citation type="submission" date="2019-03" db="EMBL/GenBank/DDBJ databases">
        <title>Genomic Encyclopedia of Type Strains, Phase IV (KMG-IV): sequencing the most valuable type-strain genomes for metagenomic binning, comparative biology and taxonomic classification.</title>
        <authorList>
            <person name="Goeker M."/>
        </authorList>
    </citation>
    <scope>NUCLEOTIDE SEQUENCE [LARGE SCALE GENOMIC DNA]</scope>
    <source>
        <strain evidence="2 3">DSM 21667</strain>
    </source>
</reference>
<protein>
    <submittedName>
        <fullName evidence="2">Uncharacterized protein DUF4343</fullName>
    </submittedName>
</protein>
<name>A0A4R6Z4J5_9GAMM</name>
<dbReference type="Proteomes" id="UP000295293">
    <property type="component" value="Unassembled WGS sequence"/>
</dbReference>
<sequence>MPTLILTPRQTEDAQSLWRAAGRLGWSVERLSSWRLPGHLQARADLVLYVEALFGPSLAEQAGVTLIDPPEDWLVRLPDEYRRRAITLTSLGAARSQPAPRFVKPPNDKSFPADVYTGNELPHAFDDDMPVLVSDVVAWECEFRCFVLDRKLVTYSLYSRHGELQRASEFHSEPGEDAAAEAFMAQLLADSRVDLPAAIVVDIGHIAGRGWACVELNAAWGAGIYGCDPEKALAVIRQASRAS</sequence>
<organism evidence="2 3">
    <name type="scientific">Tahibacter aquaticus</name>
    <dbReference type="NCBI Taxonomy" id="520092"/>
    <lineage>
        <taxon>Bacteria</taxon>
        <taxon>Pseudomonadati</taxon>
        <taxon>Pseudomonadota</taxon>
        <taxon>Gammaproteobacteria</taxon>
        <taxon>Lysobacterales</taxon>
        <taxon>Rhodanobacteraceae</taxon>
        <taxon>Tahibacter</taxon>
    </lineage>
</organism>
<keyword evidence="3" id="KW-1185">Reference proteome</keyword>
<dbReference type="InterPro" id="IPR041261">
    <property type="entry name" value="R2K_2"/>
</dbReference>
<gene>
    <name evidence="2" type="ORF">DFR29_103127</name>
</gene>
<evidence type="ECO:0000313" key="3">
    <source>
        <dbReference type="Proteomes" id="UP000295293"/>
    </source>
</evidence>
<dbReference type="Pfam" id="PF18299">
    <property type="entry name" value="R2K_2"/>
    <property type="match status" value="1"/>
</dbReference>
<feature type="domain" description="ATP-grasp" evidence="1">
    <location>
        <begin position="81"/>
        <end position="234"/>
    </location>
</feature>
<proteinExistence type="predicted"/>
<dbReference type="RefSeq" id="WP_133817731.1">
    <property type="nucleotide sequence ID" value="NZ_SNZH01000003.1"/>
</dbReference>
<evidence type="ECO:0000259" key="1">
    <source>
        <dbReference type="Pfam" id="PF18299"/>
    </source>
</evidence>
<comment type="caution">
    <text evidence="2">The sequence shown here is derived from an EMBL/GenBank/DDBJ whole genome shotgun (WGS) entry which is preliminary data.</text>
</comment>